<feature type="binding site" evidence="13">
    <location>
        <position position="28"/>
    </location>
    <ligand>
        <name>NADPH</name>
        <dbReference type="ChEBI" id="CHEBI:57783"/>
    </ligand>
</feature>
<feature type="binding site" evidence="13">
    <location>
        <position position="297"/>
    </location>
    <ligand>
        <name>NADPH</name>
        <dbReference type="ChEBI" id="CHEBI:57783"/>
    </ligand>
</feature>
<evidence type="ECO:0000259" key="18">
    <source>
        <dbReference type="Pfam" id="PF01210"/>
    </source>
</evidence>
<keyword evidence="4 13" id="KW-0560">Oxidoreductase</keyword>
<keyword evidence="3 13" id="KW-0521">NADP</keyword>
<evidence type="ECO:0000256" key="1">
    <source>
        <dbReference type="ARBA" id="ARBA00011009"/>
    </source>
</evidence>
<feature type="domain" description="Glycerol-3-phosphate dehydrogenase NAD-dependent N-terminal" evidence="18">
    <location>
        <begin position="19"/>
        <end position="176"/>
    </location>
</feature>
<feature type="binding site" evidence="13">
    <location>
        <position position="49"/>
    </location>
    <ligand>
        <name>NADPH</name>
        <dbReference type="ChEBI" id="CHEBI:57783"/>
    </ligand>
</feature>
<feature type="binding site" evidence="15">
    <location>
        <position position="122"/>
    </location>
    <ligand>
        <name>substrate</name>
    </ligand>
</feature>
<dbReference type="RefSeq" id="WP_250826455.1">
    <property type="nucleotide sequence ID" value="NZ_JAMOIL010000005.1"/>
</dbReference>
<protein>
    <recommendedName>
        <fullName evidence="11 13">Glycerol-3-phosphate dehydrogenase [NAD(P)+]</fullName>
        <ecNumber evidence="10 13">1.1.1.94</ecNumber>
    </recommendedName>
    <alternativeName>
        <fullName evidence="13">NAD(P)(+)-dependent glycerol-3-phosphate dehydrogenase</fullName>
    </alternativeName>
    <alternativeName>
        <fullName evidence="12 13">NAD(P)H-dependent dihydroxyacetone-phosphate reductase</fullName>
    </alternativeName>
</protein>
<comment type="similarity">
    <text evidence="1 13 17">Belongs to the NAD-dependent glycerol-3-phosphate dehydrogenase family.</text>
</comment>
<dbReference type="Proteomes" id="UP001139485">
    <property type="component" value="Unassembled WGS sequence"/>
</dbReference>
<feature type="binding site" evidence="13">
    <location>
        <position position="207"/>
    </location>
    <ligand>
        <name>sn-glycerol 3-phosphate</name>
        <dbReference type="ChEBI" id="CHEBI:57597"/>
    </ligand>
</feature>
<evidence type="ECO:0000256" key="11">
    <source>
        <dbReference type="ARBA" id="ARBA00069372"/>
    </source>
</evidence>
<comment type="subcellular location">
    <subcellularLocation>
        <location evidence="13">Cytoplasm</location>
    </subcellularLocation>
</comment>
<feature type="binding site" evidence="13">
    <location>
        <position position="271"/>
    </location>
    <ligand>
        <name>sn-glycerol 3-phosphate</name>
        <dbReference type="ChEBI" id="CHEBI:57597"/>
    </ligand>
</feature>
<gene>
    <name evidence="13" type="primary">gpsA</name>
    <name evidence="20" type="ORF">M8330_05155</name>
</gene>
<dbReference type="NCBIfam" id="NF000942">
    <property type="entry name" value="PRK00094.1-4"/>
    <property type="match status" value="1"/>
</dbReference>
<feature type="active site" description="Proton acceptor" evidence="13 14">
    <location>
        <position position="207"/>
    </location>
</feature>
<feature type="binding site" evidence="13">
    <location>
        <position position="156"/>
    </location>
    <ligand>
        <name>NADPH</name>
        <dbReference type="ChEBI" id="CHEBI:57783"/>
    </ligand>
</feature>
<dbReference type="GO" id="GO:0046168">
    <property type="term" value="P:glycerol-3-phosphate catabolic process"/>
    <property type="evidence" value="ECO:0007669"/>
    <property type="project" value="InterPro"/>
</dbReference>
<comment type="caution">
    <text evidence="20">The sequence shown here is derived from an EMBL/GenBank/DDBJ whole genome shotgun (WGS) entry which is preliminary data.</text>
</comment>
<comment type="catalytic activity">
    <reaction evidence="9">
        <text>sn-glycerol 3-phosphate + NADP(+) = dihydroxyacetone phosphate + NADPH + H(+)</text>
        <dbReference type="Rhea" id="RHEA:11096"/>
        <dbReference type="ChEBI" id="CHEBI:15378"/>
        <dbReference type="ChEBI" id="CHEBI:57597"/>
        <dbReference type="ChEBI" id="CHEBI:57642"/>
        <dbReference type="ChEBI" id="CHEBI:57783"/>
        <dbReference type="ChEBI" id="CHEBI:58349"/>
        <dbReference type="EC" id="1.1.1.94"/>
    </reaction>
    <physiologicalReaction direction="right-to-left" evidence="9">
        <dbReference type="Rhea" id="RHEA:11098"/>
    </physiologicalReaction>
</comment>
<dbReference type="PANTHER" id="PTHR11728:SF1">
    <property type="entry name" value="GLYCEROL-3-PHOSPHATE DEHYDROGENASE [NAD(+)] 2, CHLOROPLASTIC"/>
    <property type="match status" value="1"/>
</dbReference>
<dbReference type="PANTHER" id="PTHR11728">
    <property type="entry name" value="GLYCEROL-3-PHOSPHATE DEHYDROGENASE"/>
    <property type="match status" value="1"/>
</dbReference>
<dbReference type="SUPFAM" id="SSF51735">
    <property type="entry name" value="NAD(P)-binding Rossmann-fold domains"/>
    <property type="match status" value="1"/>
</dbReference>
<feature type="binding site" evidence="13">
    <location>
        <position position="272"/>
    </location>
    <ligand>
        <name>sn-glycerol 3-phosphate</name>
        <dbReference type="ChEBI" id="CHEBI:57597"/>
    </ligand>
</feature>
<dbReference type="InterPro" id="IPR006168">
    <property type="entry name" value="G3P_DH_NAD-dep"/>
</dbReference>
<comment type="caution">
    <text evidence="13">Lacks conserved residue(s) required for the propagation of feature annotation.</text>
</comment>
<evidence type="ECO:0000313" key="21">
    <source>
        <dbReference type="Proteomes" id="UP001139485"/>
    </source>
</evidence>
<dbReference type="FunFam" id="3.40.50.720:FF:000019">
    <property type="entry name" value="Glycerol-3-phosphate dehydrogenase [NAD(P)+]"/>
    <property type="match status" value="1"/>
</dbReference>
<dbReference type="GO" id="GO:0046167">
    <property type="term" value="P:glycerol-3-phosphate biosynthetic process"/>
    <property type="evidence" value="ECO:0007669"/>
    <property type="project" value="UniProtKB-UniRule"/>
</dbReference>
<organism evidence="20 21">
    <name type="scientific">Nocardioides bruguierae</name>
    <dbReference type="NCBI Taxonomy" id="2945102"/>
    <lineage>
        <taxon>Bacteria</taxon>
        <taxon>Bacillati</taxon>
        <taxon>Actinomycetota</taxon>
        <taxon>Actinomycetes</taxon>
        <taxon>Propionibacteriales</taxon>
        <taxon>Nocardioidaceae</taxon>
        <taxon>Nocardioides</taxon>
    </lineage>
</organism>
<dbReference type="HAMAP" id="MF_00394">
    <property type="entry name" value="NAD_Glyc3P_dehydrog"/>
    <property type="match status" value="1"/>
</dbReference>
<dbReference type="PRINTS" id="PR00077">
    <property type="entry name" value="GPDHDRGNASE"/>
</dbReference>
<feature type="domain" description="Glycerol-3-phosphate dehydrogenase NAD-dependent C-terminal" evidence="19">
    <location>
        <begin position="196"/>
        <end position="336"/>
    </location>
</feature>
<keyword evidence="13" id="KW-0547">Nucleotide-binding</keyword>
<keyword evidence="13" id="KW-0963">Cytoplasm</keyword>
<dbReference type="GO" id="GO:0005975">
    <property type="term" value="P:carbohydrate metabolic process"/>
    <property type="evidence" value="ECO:0007669"/>
    <property type="project" value="InterPro"/>
</dbReference>
<proteinExistence type="inferred from homology"/>
<dbReference type="NCBIfam" id="NF000940">
    <property type="entry name" value="PRK00094.1-2"/>
    <property type="match status" value="1"/>
</dbReference>
<evidence type="ECO:0000256" key="8">
    <source>
        <dbReference type="ARBA" id="ARBA00023264"/>
    </source>
</evidence>
<feature type="binding site" evidence="13">
    <location>
        <position position="152"/>
    </location>
    <ligand>
        <name>sn-glycerol 3-phosphate</name>
        <dbReference type="ChEBI" id="CHEBI:57597"/>
    </ligand>
</feature>
<dbReference type="GO" id="GO:0005829">
    <property type="term" value="C:cytosol"/>
    <property type="evidence" value="ECO:0007669"/>
    <property type="project" value="TreeGrafter"/>
</dbReference>
<keyword evidence="6 13" id="KW-0443">Lipid metabolism</keyword>
<feature type="binding site" evidence="13">
    <location>
        <position position="65"/>
    </location>
    <ligand>
        <name>NADPH</name>
        <dbReference type="ChEBI" id="CHEBI:57783"/>
    </ligand>
</feature>
<dbReference type="InterPro" id="IPR013328">
    <property type="entry name" value="6PGD_dom2"/>
</dbReference>
<evidence type="ECO:0000256" key="6">
    <source>
        <dbReference type="ARBA" id="ARBA00023098"/>
    </source>
</evidence>
<feature type="binding site" evidence="13">
    <location>
        <position position="295"/>
    </location>
    <ligand>
        <name>NADPH</name>
        <dbReference type="ChEBI" id="CHEBI:57783"/>
    </ligand>
</feature>
<dbReference type="InterPro" id="IPR011128">
    <property type="entry name" value="G3P_DH_NAD-dep_N"/>
</dbReference>
<comment type="pathway">
    <text evidence="13">Membrane lipid metabolism; glycerophospholipid metabolism.</text>
</comment>
<keyword evidence="2 13" id="KW-0444">Lipid biosynthesis</keyword>
<feature type="binding site" evidence="13">
    <location>
        <position position="122"/>
    </location>
    <ligand>
        <name>NADPH</name>
        <dbReference type="ChEBI" id="CHEBI:57783"/>
    </ligand>
</feature>
<keyword evidence="8 13" id="KW-1208">Phospholipid metabolism</keyword>
<dbReference type="GO" id="GO:0008654">
    <property type="term" value="P:phospholipid biosynthetic process"/>
    <property type="evidence" value="ECO:0007669"/>
    <property type="project" value="UniProtKB-KW"/>
</dbReference>
<sequence length="349" mass="36380">MTEQPAGTARPTEPGRFGKVAVLGAGSWGTAFSIVLADAGNDVTLWARREEVAAAITEKRENTDYLPGLTLPDAISATHDVQAALAGADVVVLATPSQTLRENLVGWAPHLEPDAVLVSLMKGVELGTLRRMSEVIHEVTGVPSERVAVISGPNLSGEIARREPAASVVACTDEDVAKRLQLRVHSPAFRPYTSTDVVGCELGGAYKNVVALAVGMAVGLGFGDNTTASIITRGLAETARLATRLGADPLTLMGLAGLGDLVATCSSPLSRNRTFGEKLGRGMTTEEIYASTRQVAEGAKSCSSLRALAAQHGVDAPLATIVDEVVSGRMTAKAMVDITLARDTKAEKD</sequence>
<evidence type="ECO:0000256" key="4">
    <source>
        <dbReference type="ARBA" id="ARBA00023002"/>
    </source>
</evidence>
<accession>A0A9X2D6D4</accession>
<evidence type="ECO:0000256" key="2">
    <source>
        <dbReference type="ARBA" id="ARBA00022516"/>
    </source>
</evidence>
<feature type="binding site" evidence="13">
    <location>
        <position position="271"/>
    </location>
    <ligand>
        <name>NADPH</name>
        <dbReference type="ChEBI" id="CHEBI:57783"/>
    </ligand>
</feature>
<dbReference type="EMBL" id="JAMOIL010000005">
    <property type="protein sequence ID" value="MCM0619682.1"/>
    <property type="molecule type" value="Genomic_DNA"/>
</dbReference>
<evidence type="ECO:0000256" key="13">
    <source>
        <dbReference type="HAMAP-Rule" id="MF_00394"/>
    </source>
</evidence>
<feature type="binding site" evidence="13">
    <location>
        <position position="260"/>
    </location>
    <ligand>
        <name>sn-glycerol 3-phosphate</name>
        <dbReference type="ChEBI" id="CHEBI:57597"/>
    </ligand>
</feature>
<dbReference type="GO" id="GO:0047952">
    <property type="term" value="F:glycerol-3-phosphate dehydrogenase [NAD(P)+] activity"/>
    <property type="evidence" value="ECO:0007669"/>
    <property type="project" value="UniProtKB-UniRule"/>
</dbReference>
<dbReference type="Gene3D" id="3.40.50.720">
    <property type="entry name" value="NAD(P)-binding Rossmann-like Domain"/>
    <property type="match status" value="1"/>
</dbReference>
<dbReference type="SUPFAM" id="SSF48179">
    <property type="entry name" value="6-phosphogluconate dehydrogenase C-terminal domain-like"/>
    <property type="match status" value="1"/>
</dbReference>
<dbReference type="PROSITE" id="PS00957">
    <property type="entry name" value="NAD_G3PDH"/>
    <property type="match status" value="1"/>
</dbReference>
<evidence type="ECO:0000256" key="17">
    <source>
        <dbReference type="RuleBase" id="RU000437"/>
    </source>
</evidence>
<feature type="binding site" evidence="16">
    <location>
        <begin position="24"/>
        <end position="29"/>
    </location>
    <ligand>
        <name>NAD(+)</name>
        <dbReference type="ChEBI" id="CHEBI:57540"/>
    </ligand>
</feature>
<keyword evidence="21" id="KW-1185">Reference proteome</keyword>
<evidence type="ECO:0000256" key="16">
    <source>
        <dbReference type="PIRSR" id="PIRSR000114-3"/>
    </source>
</evidence>
<dbReference type="GO" id="GO:0051287">
    <property type="term" value="F:NAD binding"/>
    <property type="evidence" value="ECO:0007669"/>
    <property type="project" value="InterPro"/>
</dbReference>
<evidence type="ECO:0000256" key="15">
    <source>
        <dbReference type="PIRSR" id="PIRSR000114-2"/>
    </source>
</evidence>
<dbReference type="InterPro" id="IPR006109">
    <property type="entry name" value="G3P_DH_NAD-dep_C"/>
</dbReference>
<comment type="catalytic activity">
    <reaction evidence="13">
        <text>sn-glycerol 3-phosphate + NAD(+) = dihydroxyacetone phosphate + NADH + H(+)</text>
        <dbReference type="Rhea" id="RHEA:11092"/>
        <dbReference type="ChEBI" id="CHEBI:15378"/>
        <dbReference type="ChEBI" id="CHEBI:57540"/>
        <dbReference type="ChEBI" id="CHEBI:57597"/>
        <dbReference type="ChEBI" id="CHEBI:57642"/>
        <dbReference type="ChEBI" id="CHEBI:57945"/>
        <dbReference type="EC" id="1.1.1.94"/>
    </reaction>
</comment>
<dbReference type="PIRSF" id="PIRSF000114">
    <property type="entry name" value="Glycerol-3-P_dh"/>
    <property type="match status" value="1"/>
</dbReference>
<reference evidence="20" key="1">
    <citation type="submission" date="2022-05" db="EMBL/GenBank/DDBJ databases">
        <authorList>
            <person name="Tuo L."/>
        </authorList>
    </citation>
    <scope>NUCLEOTIDE SEQUENCE</scope>
    <source>
        <strain evidence="20">BSK12Z-4</strain>
    </source>
</reference>
<feature type="binding site" evidence="13">
    <location>
        <position position="122"/>
    </location>
    <ligand>
        <name>sn-glycerol 3-phosphate</name>
        <dbReference type="ChEBI" id="CHEBI:57597"/>
    </ligand>
</feature>
<evidence type="ECO:0000256" key="12">
    <source>
        <dbReference type="ARBA" id="ARBA00080511"/>
    </source>
</evidence>
<evidence type="ECO:0000256" key="7">
    <source>
        <dbReference type="ARBA" id="ARBA00023209"/>
    </source>
</evidence>
<evidence type="ECO:0000256" key="9">
    <source>
        <dbReference type="ARBA" id="ARBA00052716"/>
    </source>
</evidence>
<evidence type="ECO:0000256" key="5">
    <source>
        <dbReference type="ARBA" id="ARBA00023027"/>
    </source>
</evidence>
<feature type="binding site" evidence="13">
    <location>
        <position position="27"/>
    </location>
    <ligand>
        <name>NADPH</name>
        <dbReference type="ChEBI" id="CHEBI:57783"/>
    </ligand>
</feature>
<evidence type="ECO:0000259" key="19">
    <source>
        <dbReference type="Pfam" id="PF07479"/>
    </source>
</evidence>
<dbReference type="InterPro" id="IPR008927">
    <property type="entry name" value="6-PGluconate_DH-like_C_sf"/>
</dbReference>
<comment type="function">
    <text evidence="13">Catalyzes the reduction of the glycolytic intermediate dihydroxyacetone phosphate (DHAP) to sn-glycerol 3-phosphate (G3P), the key precursor for phospholipid synthesis.</text>
</comment>
<feature type="binding site" evidence="13">
    <location>
        <position position="48"/>
    </location>
    <ligand>
        <name>NADPH</name>
        <dbReference type="ChEBI" id="CHEBI:57783"/>
    </ligand>
</feature>
<evidence type="ECO:0000256" key="10">
    <source>
        <dbReference type="ARBA" id="ARBA00066687"/>
    </source>
</evidence>
<evidence type="ECO:0000256" key="3">
    <source>
        <dbReference type="ARBA" id="ARBA00022857"/>
    </source>
</evidence>
<dbReference type="GO" id="GO:0006650">
    <property type="term" value="P:glycerophospholipid metabolic process"/>
    <property type="evidence" value="ECO:0007669"/>
    <property type="project" value="UniProtKB-UniRule"/>
</dbReference>
<evidence type="ECO:0000256" key="14">
    <source>
        <dbReference type="PIRSR" id="PIRSR000114-1"/>
    </source>
</evidence>
<dbReference type="Pfam" id="PF01210">
    <property type="entry name" value="NAD_Gly3P_dh_N"/>
    <property type="match status" value="1"/>
</dbReference>
<dbReference type="Gene3D" id="1.10.1040.10">
    <property type="entry name" value="N-(1-d-carboxylethyl)-l-norvaline Dehydrogenase, domain 2"/>
    <property type="match status" value="1"/>
</dbReference>
<feature type="binding site" evidence="15">
    <location>
        <begin position="271"/>
        <end position="272"/>
    </location>
    <ligand>
        <name>substrate</name>
    </ligand>
</feature>
<dbReference type="Pfam" id="PF07479">
    <property type="entry name" value="NAD_Gly3P_dh_C"/>
    <property type="match status" value="1"/>
</dbReference>
<dbReference type="EC" id="1.1.1.94" evidence="10 13"/>
<dbReference type="InterPro" id="IPR036291">
    <property type="entry name" value="NAD(P)-bd_dom_sf"/>
</dbReference>
<keyword evidence="5 13" id="KW-0520">NAD</keyword>
<feature type="binding site" evidence="16">
    <location>
        <position position="271"/>
    </location>
    <ligand>
        <name>NAD(+)</name>
        <dbReference type="ChEBI" id="CHEBI:57540"/>
    </ligand>
</feature>
<dbReference type="AlphaFoldDB" id="A0A9X2D6D4"/>
<dbReference type="FunFam" id="1.10.1040.10:FF:000001">
    <property type="entry name" value="Glycerol-3-phosphate dehydrogenase [NAD(P)+]"/>
    <property type="match status" value="1"/>
</dbReference>
<feature type="binding site" evidence="13">
    <location>
        <position position="270"/>
    </location>
    <ligand>
        <name>sn-glycerol 3-phosphate</name>
        <dbReference type="ChEBI" id="CHEBI:57597"/>
    </ligand>
</feature>
<evidence type="ECO:0000313" key="20">
    <source>
        <dbReference type="EMBL" id="MCM0619682.1"/>
    </source>
</evidence>
<name>A0A9X2D6D4_9ACTN</name>
<keyword evidence="7 13" id="KW-0594">Phospholipid biosynthesis</keyword>